<reference evidence="3" key="1">
    <citation type="submission" date="2019-12" db="EMBL/GenBank/DDBJ databases">
        <title>An insight into the sialome of adult female Ixodes ricinus ticks feeding for 6 days.</title>
        <authorList>
            <person name="Perner J."/>
            <person name="Ribeiro J.M.C."/>
        </authorList>
    </citation>
    <scope>NUCLEOTIDE SEQUENCE</scope>
    <source>
        <strain evidence="3">Semi-engorged</strain>
        <tissue evidence="3">Salivary glands</tissue>
    </source>
</reference>
<keyword evidence="1" id="KW-0472">Membrane</keyword>
<keyword evidence="1" id="KW-0812">Transmembrane</keyword>
<evidence type="ECO:0000256" key="2">
    <source>
        <dbReference type="SAM" id="SignalP"/>
    </source>
</evidence>
<evidence type="ECO:0000313" key="3">
    <source>
        <dbReference type="EMBL" id="MXU90762.1"/>
    </source>
</evidence>
<dbReference type="EMBL" id="GIFC01008679">
    <property type="protein sequence ID" value="MXU90762.1"/>
    <property type="molecule type" value="Transcribed_RNA"/>
</dbReference>
<name>A0A6B0UM58_IXORI</name>
<feature type="transmembrane region" description="Helical" evidence="1">
    <location>
        <begin position="88"/>
        <end position="113"/>
    </location>
</feature>
<feature type="chain" id="PRO_5025627643" evidence="2">
    <location>
        <begin position="22"/>
        <end position="117"/>
    </location>
</feature>
<evidence type="ECO:0000256" key="1">
    <source>
        <dbReference type="SAM" id="Phobius"/>
    </source>
</evidence>
<proteinExistence type="predicted"/>
<organism evidence="3">
    <name type="scientific">Ixodes ricinus</name>
    <name type="common">Common tick</name>
    <name type="synonym">Acarus ricinus</name>
    <dbReference type="NCBI Taxonomy" id="34613"/>
    <lineage>
        <taxon>Eukaryota</taxon>
        <taxon>Metazoa</taxon>
        <taxon>Ecdysozoa</taxon>
        <taxon>Arthropoda</taxon>
        <taxon>Chelicerata</taxon>
        <taxon>Arachnida</taxon>
        <taxon>Acari</taxon>
        <taxon>Parasitiformes</taxon>
        <taxon>Ixodida</taxon>
        <taxon>Ixodoidea</taxon>
        <taxon>Ixodidae</taxon>
        <taxon>Ixodinae</taxon>
        <taxon>Ixodes</taxon>
    </lineage>
</organism>
<feature type="signal peptide" evidence="2">
    <location>
        <begin position="1"/>
        <end position="21"/>
    </location>
</feature>
<protein>
    <submittedName>
        <fullName evidence="3">Putative secreted protein</fullName>
    </submittedName>
</protein>
<keyword evidence="2" id="KW-0732">Signal</keyword>
<keyword evidence="1" id="KW-1133">Transmembrane helix</keyword>
<sequence>MSGPLIAGFSFLGRLAAGALARRFVAGTLAATREESSMTTVGSMQATSGTNLRLRMPFVRAGARGFEFCSVTGTRGDCTRSITSTTCAAAFVALDVFLGFAIFAVLVAAFPFVGVGT</sequence>
<dbReference type="AlphaFoldDB" id="A0A6B0UM58"/>
<accession>A0A6B0UM58</accession>